<organism evidence="4 5">
    <name type="scientific">Gomphillus americanus</name>
    <dbReference type="NCBI Taxonomy" id="1940652"/>
    <lineage>
        <taxon>Eukaryota</taxon>
        <taxon>Fungi</taxon>
        <taxon>Dikarya</taxon>
        <taxon>Ascomycota</taxon>
        <taxon>Pezizomycotina</taxon>
        <taxon>Lecanoromycetes</taxon>
        <taxon>OSLEUM clade</taxon>
        <taxon>Ostropomycetidae</taxon>
        <taxon>Ostropales</taxon>
        <taxon>Graphidaceae</taxon>
        <taxon>Gomphilloideae</taxon>
        <taxon>Gomphillus</taxon>
    </lineage>
</organism>
<dbReference type="PANTHER" id="PTHR37534:SF20">
    <property type="entry name" value="PRO1A C6 ZINK-FINGER PROTEIN"/>
    <property type="match status" value="1"/>
</dbReference>
<evidence type="ECO:0000313" key="4">
    <source>
        <dbReference type="EMBL" id="CAF9922419.1"/>
    </source>
</evidence>
<dbReference type="Proteomes" id="UP000664169">
    <property type="component" value="Unassembled WGS sequence"/>
</dbReference>
<protein>
    <recommendedName>
        <fullName evidence="3">Zn(2)-C6 fungal-type domain-containing protein</fullName>
    </recommendedName>
</protein>
<dbReference type="EMBL" id="CAJPDQ010000018">
    <property type="protein sequence ID" value="CAF9922419.1"/>
    <property type="molecule type" value="Genomic_DNA"/>
</dbReference>
<dbReference type="PROSITE" id="PS00463">
    <property type="entry name" value="ZN2_CY6_FUNGAL_1"/>
    <property type="match status" value="1"/>
</dbReference>
<comment type="subcellular location">
    <subcellularLocation>
        <location evidence="1">Nucleus</location>
    </subcellularLocation>
</comment>
<keyword evidence="2" id="KW-0539">Nucleus</keyword>
<keyword evidence="5" id="KW-1185">Reference proteome</keyword>
<evidence type="ECO:0000313" key="5">
    <source>
        <dbReference type="Proteomes" id="UP000664169"/>
    </source>
</evidence>
<dbReference type="SMART" id="SM00066">
    <property type="entry name" value="GAL4"/>
    <property type="match status" value="1"/>
</dbReference>
<sequence length="572" mass="65757">MPEGSRSRTGCITCRIRKKKCDEQRPSCLACRSRQLTCYGYAEPPPPWYTNKPSWREVQSSAEAKALKALAETRYRIRRKVGLEADDSNVRASSTPTFSDTSQNLSLQSHLSELNLPWSPSRGFTTGPNTWQLAPDTLWWDSILQSLVPEPHSSPREETRLLMLYIDVIHPITHTFYPISSNRDRSWLLNRVIGNEALYRSALSVSACFEHSLTQPPRNDEIGICERVRSLQSAAVRELHAAITRYITVRELPIHELIWGGIRLLDAILGLLNLECFSMLAGAWQLHYKAARMILNHIQLQSPVTETENPTSKILPIESALREWDPEDERRRSLEFCILNYVWVDVIATATLGSHTYPACAFDYLPLIEDKTLRIQEVIGCHAWIIAAIVKIVRLEELKRQLPEQLVTEHELSDRANEIFDQITSGLSTLEDEKQAFIHREATRVEERMCLISILFAHAAQILLQVILLDPDIIDQVHVNACLRNLEELPTRLRIRVTFPYTLAGCMSTSDSQHKRFRRILEQTMQEHQPPGMAWKGLIVMEECWRLRQIHNDPKIGWREAMEHMQAMVLLL</sequence>
<reference evidence="4" key="1">
    <citation type="submission" date="2021-03" db="EMBL/GenBank/DDBJ databases">
        <authorList>
            <person name="Tagirdzhanova G."/>
        </authorList>
    </citation>
    <scope>NUCLEOTIDE SEQUENCE</scope>
</reference>
<evidence type="ECO:0000259" key="3">
    <source>
        <dbReference type="PROSITE" id="PS50048"/>
    </source>
</evidence>
<dbReference type="AlphaFoldDB" id="A0A8H3IQP1"/>
<comment type="caution">
    <text evidence="4">The sequence shown here is derived from an EMBL/GenBank/DDBJ whole genome shotgun (WGS) entry which is preliminary data.</text>
</comment>
<dbReference type="GO" id="GO:0005634">
    <property type="term" value="C:nucleus"/>
    <property type="evidence" value="ECO:0007669"/>
    <property type="project" value="UniProtKB-SubCell"/>
</dbReference>
<dbReference type="GO" id="GO:0008270">
    <property type="term" value="F:zinc ion binding"/>
    <property type="evidence" value="ECO:0007669"/>
    <property type="project" value="InterPro"/>
</dbReference>
<dbReference type="PANTHER" id="PTHR37534">
    <property type="entry name" value="TRANSCRIPTIONAL ACTIVATOR PROTEIN UGA3"/>
    <property type="match status" value="1"/>
</dbReference>
<dbReference type="InterPro" id="IPR036864">
    <property type="entry name" value="Zn2-C6_fun-type_DNA-bd_sf"/>
</dbReference>
<gene>
    <name evidence="4" type="ORF">GOMPHAMPRED_002546</name>
</gene>
<evidence type="ECO:0000256" key="1">
    <source>
        <dbReference type="ARBA" id="ARBA00004123"/>
    </source>
</evidence>
<dbReference type="GO" id="GO:0000981">
    <property type="term" value="F:DNA-binding transcription factor activity, RNA polymerase II-specific"/>
    <property type="evidence" value="ECO:0007669"/>
    <property type="project" value="InterPro"/>
</dbReference>
<accession>A0A8H3IQP1</accession>
<dbReference type="PROSITE" id="PS50048">
    <property type="entry name" value="ZN2_CY6_FUNGAL_2"/>
    <property type="match status" value="1"/>
</dbReference>
<evidence type="ECO:0000256" key="2">
    <source>
        <dbReference type="ARBA" id="ARBA00023242"/>
    </source>
</evidence>
<dbReference type="InterPro" id="IPR001138">
    <property type="entry name" value="Zn2Cys6_DnaBD"/>
</dbReference>
<dbReference type="CDD" id="cd00067">
    <property type="entry name" value="GAL4"/>
    <property type="match status" value="1"/>
</dbReference>
<dbReference type="InterPro" id="IPR021858">
    <property type="entry name" value="Fun_TF"/>
</dbReference>
<dbReference type="SUPFAM" id="SSF57701">
    <property type="entry name" value="Zn2/Cys6 DNA-binding domain"/>
    <property type="match status" value="1"/>
</dbReference>
<dbReference type="Pfam" id="PF11951">
    <property type="entry name" value="Fungal_trans_2"/>
    <property type="match status" value="1"/>
</dbReference>
<dbReference type="Gene3D" id="4.10.240.10">
    <property type="entry name" value="Zn(2)-C6 fungal-type DNA-binding domain"/>
    <property type="match status" value="1"/>
</dbReference>
<dbReference type="Pfam" id="PF00172">
    <property type="entry name" value="Zn_clus"/>
    <property type="match status" value="1"/>
</dbReference>
<proteinExistence type="predicted"/>
<dbReference type="OrthoDB" id="5213892at2759"/>
<name>A0A8H3IQP1_9LECA</name>
<feature type="domain" description="Zn(2)-C6 fungal-type" evidence="3">
    <location>
        <begin position="10"/>
        <end position="38"/>
    </location>
</feature>